<dbReference type="EMBL" id="OU015584">
    <property type="protein sequence ID" value="CAG5077024.1"/>
    <property type="molecule type" value="Genomic_DNA"/>
</dbReference>
<name>A0A916JK28_9FLAO</name>
<keyword evidence="4" id="KW-1185">Reference proteome</keyword>
<reference evidence="3" key="1">
    <citation type="submission" date="2021-04" db="EMBL/GenBank/DDBJ databases">
        <authorList>
            <person name="Rodrigo-Torres L."/>
            <person name="Arahal R. D."/>
            <person name="Lucena T."/>
        </authorList>
    </citation>
    <scope>NUCLEOTIDE SEQUENCE</scope>
    <source>
        <strain evidence="3">AS29M-1</strain>
    </source>
</reference>
<dbReference type="AlphaFoldDB" id="A0A916JK28"/>
<protein>
    <submittedName>
        <fullName evidence="3">Tol-Pal system protein TolB</fullName>
    </submittedName>
</protein>
<dbReference type="PANTHER" id="PTHR36842">
    <property type="entry name" value="PROTEIN TOLB HOMOLOG"/>
    <property type="match status" value="1"/>
</dbReference>
<dbReference type="KEGG" id="ptan:CRYO30217_00272"/>
<gene>
    <name evidence="3" type="primary">tolB</name>
    <name evidence="3" type="ORF">CRYO30217_00272</name>
</gene>
<dbReference type="RefSeq" id="WP_258540511.1">
    <property type="nucleotide sequence ID" value="NZ_OU015584.1"/>
</dbReference>
<dbReference type="Gene3D" id="2.40.160.50">
    <property type="entry name" value="membrane protein fhac: a member of the omp85/tpsb transporter family"/>
    <property type="match status" value="1"/>
</dbReference>
<feature type="signal peptide" evidence="2">
    <location>
        <begin position="1"/>
        <end position="24"/>
    </location>
</feature>
<evidence type="ECO:0000313" key="4">
    <source>
        <dbReference type="Proteomes" id="UP000683507"/>
    </source>
</evidence>
<dbReference type="Pfam" id="PF07676">
    <property type="entry name" value="PD40"/>
    <property type="match status" value="1"/>
</dbReference>
<dbReference type="Gene3D" id="2.120.10.30">
    <property type="entry name" value="TolB, C-terminal domain"/>
    <property type="match status" value="1"/>
</dbReference>
<feature type="chain" id="PRO_5037700935" evidence="2">
    <location>
        <begin position="25"/>
        <end position="1075"/>
    </location>
</feature>
<evidence type="ECO:0000313" key="3">
    <source>
        <dbReference type="EMBL" id="CAG5077024.1"/>
    </source>
</evidence>
<comment type="similarity">
    <text evidence="1">Belongs to the TolB family.</text>
</comment>
<dbReference type="Proteomes" id="UP000683507">
    <property type="component" value="Chromosome"/>
</dbReference>
<organism evidence="3 4">
    <name type="scientific">Parvicella tangerina</name>
    <dbReference type="NCBI Taxonomy" id="2829795"/>
    <lineage>
        <taxon>Bacteria</taxon>
        <taxon>Pseudomonadati</taxon>
        <taxon>Bacteroidota</taxon>
        <taxon>Flavobacteriia</taxon>
        <taxon>Flavobacteriales</taxon>
        <taxon>Parvicellaceae</taxon>
        <taxon>Parvicella</taxon>
    </lineage>
</organism>
<dbReference type="InterPro" id="IPR011659">
    <property type="entry name" value="WD40"/>
</dbReference>
<sequence length="1075" mass="123904">MQRIKHIVLSVVLLMMLSNSFGQFYTGSNIEFGQNRVQYHSFFWQYYHFENFKVYFSAGGENHAVFAAKAAEKYLLELSEIMDYDIDEELEFIIFNSQSQFKESNIGLSSSETNIGGTTRIEGEKVFLYYEGTHDQLERQVRSGIAKIIAFKMMYGSSWREALKNSSLLALPKWYIEGFVAYMEGPWNTTLDNTLRADIKTNLFDNLNHLEGEKARLAGHSIWNYISEVYGDKMIPNILYMTRLSKNVESGFLYVLGSGLSSLSRDVKAYYNSRYDMDAQNRSQPNEELLPFKIKKKYKYYNLALSPDGNKLAFATNELGQYKVWIYDIQEDKLKKIAKGDHKLDRLPDYSYPVMSWHPTGRVLTYIAEKKGNLTMNIYDVDAKKNSPRIVPKLDKILSISYNSDGKQLAMSAVKDGKTDIYVYNIIGNNQTQLTDDIFDDLDPSFVDGDTKIIFASNRFDDTIRKNVPVESYDAHTDLFVIDVKRPKNPLQRITSTPLINEIQPAQYDGDHYTYLSDENGIYNRYIAYYDSAISYIDTSVHYRYFSVADQLTNYPISALDYELASKSDEYVILMRSGGSYQFLKGMKANDLAFEEGPYLTKFMETKLRTSNTPLDNEDFEEQEINNDPNAVDIDNYQFDTDLKTGTEKIVISPEVDTTSSIISFEDEQLVKDSIPFELPRRDLYVLNFANDFVVSQFDNGFLNQTYQRLSPSGYINPGFNGIFKLGLKDVFEDYKIIGGFRYPVNFSNTEYLLSFENLKNRLDKKYLVSRRAFRDNVGDYVYKIQNYEIKALFRYPFSEVASLRLTTNARYDINTPLSVDRGALEEEGYNDIYGGLKLEYVYDITRTVGTNIRFGTRFKAWGEYMQQINTREGDFFTFGLDFRHYQKIHRTLVFASRVAVSTSVGSQRLVYFMGGVDNWMGAKFDNSIQISPNENYQFQTIATPLRGFHQNARNGNTFAVINNELRFPVFKYLAKNPIRSDFIRNFMIIGFADVGSAWTGKNPYDLENSFNTTVVEGKNYEVILDNQKEPIIYGYGGGLRSKVLGYYVRFDLAWGVDDGVVLKPVTYFSLALDF</sequence>
<dbReference type="InterPro" id="IPR011042">
    <property type="entry name" value="6-blade_b-propeller_TolB-like"/>
</dbReference>
<evidence type="ECO:0000256" key="1">
    <source>
        <dbReference type="ARBA" id="ARBA00009820"/>
    </source>
</evidence>
<evidence type="ECO:0000256" key="2">
    <source>
        <dbReference type="SAM" id="SignalP"/>
    </source>
</evidence>
<proteinExistence type="inferred from homology"/>
<keyword evidence="2" id="KW-0732">Signal</keyword>
<accession>A0A916JK28</accession>
<dbReference type="SUPFAM" id="SSF82171">
    <property type="entry name" value="DPP6 N-terminal domain-like"/>
    <property type="match status" value="1"/>
</dbReference>